<protein>
    <submittedName>
        <fullName evidence="1">Uncharacterized protein</fullName>
    </submittedName>
</protein>
<evidence type="ECO:0000313" key="1">
    <source>
        <dbReference type="EMBL" id="KAI4304848.1"/>
    </source>
</evidence>
<dbReference type="Proteomes" id="UP001057402">
    <property type="component" value="Chromosome 12"/>
</dbReference>
<accession>A0ACB9L5K1</accession>
<proteinExistence type="predicted"/>
<sequence length="157" mass="17168">MTTPIFFSLLVLPVLLLCGRCHGYAYNDDVHDLLPSYGFPRGLLPDNVVSYTLPSSSSDGSFSVQLSSPCYVQFHGQLVYYDVDISGRLSYGVVTDVVGIQAKELFIWLSVTGMKVNKENGAIEFYVGALSKSLPEDEFADIPTCRKRIVAAEVASS</sequence>
<name>A0ACB9L5K1_9MYRT</name>
<dbReference type="EMBL" id="CM042891">
    <property type="protein sequence ID" value="KAI4304848.1"/>
    <property type="molecule type" value="Genomic_DNA"/>
</dbReference>
<comment type="caution">
    <text evidence="1">The sequence shown here is derived from an EMBL/GenBank/DDBJ whole genome shotgun (WGS) entry which is preliminary data.</text>
</comment>
<organism evidence="1 2">
    <name type="scientific">Melastoma candidum</name>
    <dbReference type="NCBI Taxonomy" id="119954"/>
    <lineage>
        <taxon>Eukaryota</taxon>
        <taxon>Viridiplantae</taxon>
        <taxon>Streptophyta</taxon>
        <taxon>Embryophyta</taxon>
        <taxon>Tracheophyta</taxon>
        <taxon>Spermatophyta</taxon>
        <taxon>Magnoliopsida</taxon>
        <taxon>eudicotyledons</taxon>
        <taxon>Gunneridae</taxon>
        <taxon>Pentapetalae</taxon>
        <taxon>rosids</taxon>
        <taxon>malvids</taxon>
        <taxon>Myrtales</taxon>
        <taxon>Melastomataceae</taxon>
        <taxon>Melastomatoideae</taxon>
        <taxon>Melastomateae</taxon>
        <taxon>Melastoma</taxon>
    </lineage>
</organism>
<keyword evidence="2" id="KW-1185">Reference proteome</keyword>
<reference evidence="2" key="1">
    <citation type="journal article" date="2023" name="Front. Plant Sci.">
        <title>Chromosomal-level genome assembly of Melastoma candidum provides insights into trichome evolution.</title>
        <authorList>
            <person name="Zhong Y."/>
            <person name="Wu W."/>
            <person name="Sun C."/>
            <person name="Zou P."/>
            <person name="Liu Y."/>
            <person name="Dai S."/>
            <person name="Zhou R."/>
        </authorList>
    </citation>
    <scope>NUCLEOTIDE SEQUENCE [LARGE SCALE GENOMIC DNA]</scope>
</reference>
<evidence type="ECO:0000313" key="2">
    <source>
        <dbReference type="Proteomes" id="UP001057402"/>
    </source>
</evidence>
<gene>
    <name evidence="1" type="ORF">MLD38_040311</name>
</gene>